<proteinExistence type="predicted"/>
<keyword evidence="2" id="KW-1185">Reference proteome</keyword>
<keyword evidence="1" id="KW-0808">Transferase</keyword>
<reference evidence="1 2" key="1">
    <citation type="submission" date="2019-11" db="EMBL/GenBank/DDBJ databases">
        <title>Caenimonas koreensis gen. nov., sp. nov., isolated from activated sludge.</title>
        <authorList>
            <person name="Seung H.R."/>
        </authorList>
    </citation>
    <scope>NUCLEOTIDE SEQUENCE [LARGE SCALE GENOMIC DNA]</scope>
    <source>
        <strain evidence="1 2">EMB320</strain>
    </source>
</reference>
<dbReference type="AlphaFoldDB" id="A0A844BG88"/>
<dbReference type="InterPro" id="IPR014942">
    <property type="entry name" value="AbiEii"/>
</dbReference>
<sequence>MNKLNWRRPGAWQSLFDAALTLTDHLERVINKPVWSFGGGTVLMLRLNHRQSKDIDLFVPDPQYLGYVNPRLSDPAESLTHDYVEAAEYIKLQLPAGEIDIVVGEPLTQDPWEEVIHKGRLVRVETNAEIIAKKMFHRGDMAKARDLFDLCAVAHADPQAIEHAAPFFAKHASTFISRLKQNAVYAQEEFAQIDRLQFERSFDECLVTAELILHGAHAR</sequence>
<evidence type="ECO:0000313" key="2">
    <source>
        <dbReference type="Proteomes" id="UP000487350"/>
    </source>
</evidence>
<dbReference type="OrthoDB" id="9013441at2"/>
<organism evidence="1 2">
    <name type="scientific">Caenimonas koreensis DSM 17982</name>
    <dbReference type="NCBI Taxonomy" id="1121255"/>
    <lineage>
        <taxon>Bacteria</taxon>
        <taxon>Pseudomonadati</taxon>
        <taxon>Pseudomonadota</taxon>
        <taxon>Betaproteobacteria</taxon>
        <taxon>Burkholderiales</taxon>
        <taxon>Comamonadaceae</taxon>
        <taxon>Caenimonas</taxon>
    </lineage>
</organism>
<protein>
    <submittedName>
        <fullName evidence="1">Nucleotidyl transferase AbiEii/AbiGii toxin family protein</fullName>
    </submittedName>
</protein>
<dbReference type="EMBL" id="WJBU01000025">
    <property type="protein sequence ID" value="MRD49481.1"/>
    <property type="molecule type" value="Genomic_DNA"/>
</dbReference>
<dbReference type="Pfam" id="PF08843">
    <property type="entry name" value="AbiEii"/>
    <property type="match status" value="1"/>
</dbReference>
<dbReference type="Proteomes" id="UP000487350">
    <property type="component" value="Unassembled WGS sequence"/>
</dbReference>
<name>A0A844BG88_9BURK</name>
<dbReference type="GO" id="GO:0016740">
    <property type="term" value="F:transferase activity"/>
    <property type="evidence" value="ECO:0007669"/>
    <property type="project" value="UniProtKB-KW"/>
</dbReference>
<accession>A0A844BG88</accession>
<evidence type="ECO:0000313" key="1">
    <source>
        <dbReference type="EMBL" id="MRD49481.1"/>
    </source>
</evidence>
<comment type="caution">
    <text evidence="1">The sequence shown here is derived from an EMBL/GenBank/DDBJ whole genome shotgun (WGS) entry which is preliminary data.</text>
</comment>
<gene>
    <name evidence="1" type="ORF">GHT07_19585</name>
</gene>